<accession>A0ABY4EG96</accession>
<dbReference type="Proteomes" id="UP000831787">
    <property type="component" value="Chromosome"/>
</dbReference>
<dbReference type="InterPro" id="IPR016181">
    <property type="entry name" value="Acyl_CoA_acyltransferase"/>
</dbReference>
<dbReference type="Gene3D" id="3.40.630.30">
    <property type="match status" value="1"/>
</dbReference>
<dbReference type="Pfam" id="PF00583">
    <property type="entry name" value="Acetyltransf_1"/>
    <property type="match status" value="1"/>
</dbReference>
<evidence type="ECO:0000259" key="1">
    <source>
        <dbReference type="PROSITE" id="PS51186"/>
    </source>
</evidence>
<dbReference type="PROSITE" id="PS51186">
    <property type="entry name" value="GNAT"/>
    <property type="match status" value="1"/>
</dbReference>
<dbReference type="RefSeq" id="WP_244708278.1">
    <property type="nucleotide sequence ID" value="NZ_CP095073.1"/>
</dbReference>
<evidence type="ECO:0000313" key="2">
    <source>
        <dbReference type="EMBL" id="UOQ42918.1"/>
    </source>
</evidence>
<feature type="domain" description="N-acetyltransferase" evidence="1">
    <location>
        <begin position="3"/>
        <end position="148"/>
    </location>
</feature>
<dbReference type="InterPro" id="IPR000182">
    <property type="entry name" value="GNAT_dom"/>
</dbReference>
<dbReference type="EMBL" id="CP095073">
    <property type="protein sequence ID" value="UOQ42918.1"/>
    <property type="molecule type" value="Genomic_DNA"/>
</dbReference>
<dbReference type="PANTHER" id="PTHR43328:SF1">
    <property type="entry name" value="N-ACETYLTRANSFERASE DOMAIN-CONTAINING PROTEIN"/>
    <property type="match status" value="1"/>
</dbReference>
<dbReference type="PANTHER" id="PTHR43328">
    <property type="entry name" value="ACETYLTRANSFERASE-RELATED"/>
    <property type="match status" value="1"/>
</dbReference>
<keyword evidence="3" id="KW-1185">Reference proteome</keyword>
<dbReference type="SUPFAM" id="SSF55729">
    <property type="entry name" value="Acyl-CoA N-acyltransferases (Nat)"/>
    <property type="match status" value="1"/>
</dbReference>
<reference evidence="2 3" key="1">
    <citation type="submission" date="2022-04" db="EMBL/GenBank/DDBJ databases">
        <title>Halobacillus sp. isolated from saltern.</title>
        <authorList>
            <person name="Won M."/>
            <person name="Lee C.-M."/>
            <person name="Woen H.-Y."/>
            <person name="Kwon S.-W."/>
        </authorList>
    </citation>
    <scope>NUCLEOTIDE SEQUENCE [LARGE SCALE GENOMIC DNA]</scope>
    <source>
        <strain evidence="2 3">SSBR10-3</strain>
    </source>
</reference>
<protein>
    <submittedName>
        <fullName evidence="2">GNAT family N-acetyltransferase</fullName>
    </submittedName>
</protein>
<gene>
    <name evidence="2" type="ORF">MUN89_13225</name>
</gene>
<organism evidence="2 3">
    <name type="scientific">Halobacillus salinarum</name>
    <dbReference type="NCBI Taxonomy" id="2932257"/>
    <lineage>
        <taxon>Bacteria</taxon>
        <taxon>Bacillati</taxon>
        <taxon>Bacillota</taxon>
        <taxon>Bacilli</taxon>
        <taxon>Bacillales</taxon>
        <taxon>Bacillaceae</taxon>
        <taxon>Halobacillus</taxon>
    </lineage>
</organism>
<evidence type="ECO:0000313" key="3">
    <source>
        <dbReference type="Proteomes" id="UP000831787"/>
    </source>
</evidence>
<proteinExistence type="predicted"/>
<sequence>MNITFIPLTMQQVEEIASWNYEGFVEKVIMTPYFESFNKTGQLQGPGGCDGFAAKMELQTVGLFEYTLQDSTMEIGLALKPDLIGKGLGVHYVTEGIEFGIQHYNVPITNIKLVVDSKNEAAIRVYEKAGFKRVEQKENEIEMRKALLPADES</sequence>
<name>A0ABY4EG96_9BACI</name>